<comment type="caution">
    <text evidence="1">The sequence shown here is derived from an EMBL/GenBank/DDBJ whole genome shotgun (WGS) entry which is preliminary data.</text>
</comment>
<reference evidence="1 2" key="1">
    <citation type="submission" date="2018-06" db="EMBL/GenBank/DDBJ databases">
        <title>Genomic insight into two independent archaeal endosymbiosis events.</title>
        <authorList>
            <person name="Lind A.E."/>
            <person name="Lewis W.H."/>
            <person name="Spang A."/>
            <person name="Guy L."/>
            <person name="Embley M.T."/>
            <person name="Ettema T.J.G."/>
        </authorList>
    </citation>
    <scope>NUCLEOTIDE SEQUENCE [LARGE SCALE GENOMIC DNA]</scope>
    <source>
        <strain evidence="1">NOE</strain>
    </source>
</reference>
<dbReference type="AlphaFoldDB" id="A0A366MAJ5"/>
<dbReference type="EMBL" id="NIZT01000062">
    <property type="protein sequence ID" value="RBQ22522.1"/>
    <property type="molecule type" value="Genomic_DNA"/>
</dbReference>
<protein>
    <submittedName>
        <fullName evidence="1">Uncharacterized protein</fullName>
    </submittedName>
</protein>
<sequence length="56" mass="6271">MFKMINKQFIIIILLVLVVISSFNSVSAASVDINNNTWSNSDIMDFFNGNNVNGFI</sequence>
<proteinExistence type="predicted"/>
<accession>A0A366MAJ5</accession>
<gene>
    <name evidence="1" type="ORF">ALNOE001_19030</name>
</gene>
<dbReference type="Proteomes" id="UP000253099">
    <property type="component" value="Unassembled WGS sequence"/>
</dbReference>
<organism evidence="1 2">
    <name type="scientific">Candidatus Methanobinarius endosymbioticus</name>
    <dbReference type="NCBI Taxonomy" id="2006182"/>
    <lineage>
        <taxon>Archaea</taxon>
        <taxon>Methanobacteriati</taxon>
        <taxon>Methanobacteriota</taxon>
        <taxon>Methanomada group</taxon>
        <taxon>Methanobacteria</taxon>
        <taxon>Methanobacteriales</taxon>
        <taxon>Methanobacteriaceae</taxon>
        <taxon>Candidatus Methanobinarius</taxon>
    </lineage>
</organism>
<evidence type="ECO:0000313" key="1">
    <source>
        <dbReference type="EMBL" id="RBQ22522.1"/>
    </source>
</evidence>
<evidence type="ECO:0000313" key="2">
    <source>
        <dbReference type="Proteomes" id="UP000253099"/>
    </source>
</evidence>
<name>A0A366MAJ5_9EURY</name>
<keyword evidence="2" id="KW-1185">Reference proteome</keyword>